<evidence type="ECO:0000313" key="3">
    <source>
        <dbReference type="Proteomes" id="UP000175829"/>
    </source>
</evidence>
<dbReference type="Proteomes" id="UP000175829">
    <property type="component" value="Unassembled WGS sequence"/>
</dbReference>
<comment type="caution">
    <text evidence="2">The sequence shown here is derived from an EMBL/GenBank/DDBJ whole genome shotgun (WGS) entry which is preliminary data.</text>
</comment>
<name>A0A1E7K8X1_9ACTN</name>
<dbReference type="InterPro" id="IPR047736">
    <property type="entry name" value="RdlA/B-like"/>
</dbReference>
<reference evidence="2 3" key="1">
    <citation type="journal article" date="2016" name="Front. Microbiol.">
        <title>Comparative Genomics Analysis of Streptomyces Species Reveals Their Adaptation to the Marine Environment and Their Diversity at the Genomic Level.</title>
        <authorList>
            <person name="Tian X."/>
            <person name="Zhang Z."/>
            <person name="Yang T."/>
            <person name="Chen M."/>
            <person name="Li J."/>
            <person name="Chen F."/>
            <person name="Yang J."/>
            <person name="Li W."/>
            <person name="Zhang B."/>
            <person name="Zhang Z."/>
            <person name="Wu J."/>
            <person name="Zhang C."/>
            <person name="Long L."/>
            <person name="Xiao J."/>
        </authorList>
    </citation>
    <scope>NUCLEOTIDE SEQUENCE [LARGE SCALE GENOMIC DNA]</scope>
    <source>
        <strain evidence="2 3">SCSIO M10379</strain>
    </source>
</reference>
<dbReference type="EMBL" id="LJGV01000022">
    <property type="protein sequence ID" value="OEV00344.1"/>
    <property type="molecule type" value="Genomic_DNA"/>
</dbReference>
<dbReference type="PATRIC" id="fig|943816.4.peg.4343"/>
<keyword evidence="1" id="KW-0732">Signal</keyword>
<dbReference type="RefSeq" id="WP_019354580.1">
    <property type="nucleotide sequence ID" value="NZ_CBDQZE010000015.1"/>
</dbReference>
<feature type="signal peptide" evidence="1">
    <location>
        <begin position="1"/>
        <end position="28"/>
    </location>
</feature>
<evidence type="ECO:0000313" key="2">
    <source>
        <dbReference type="EMBL" id="OEV00344.1"/>
    </source>
</evidence>
<accession>A0A1E7K8X1</accession>
<sequence length="136" mass="13645">MMKKALSTATVAVSLVGVSALAAPQALAVGNDTGTTSVNGNGADQSFGNAATYGNGSPQFQAVQGTLNKLCVGVPAKVNVGSLVGLVNVAVQDINVLHNPQNQQCSDNSTQAKGDDSLSHILDDIPVLSGNGEGNR</sequence>
<protein>
    <submittedName>
        <fullName evidence="2">RdlA protein</fullName>
    </submittedName>
</protein>
<organism evidence="2 3">
    <name type="scientific">Streptomyces qinglanensis</name>
    <dbReference type="NCBI Taxonomy" id="943816"/>
    <lineage>
        <taxon>Bacteria</taxon>
        <taxon>Bacillati</taxon>
        <taxon>Actinomycetota</taxon>
        <taxon>Actinomycetes</taxon>
        <taxon>Kitasatosporales</taxon>
        <taxon>Streptomycetaceae</taxon>
        <taxon>Streptomyces</taxon>
    </lineage>
</organism>
<gene>
    <name evidence="2" type="ORF">AN217_23905</name>
</gene>
<evidence type="ECO:0000256" key="1">
    <source>
        <dbReference type="SAM" id="SignalP"/>
    </source>
</evidence>
<dbReference type="AlphaFoldDB" id="A0A1E7K8X1"/>
<dbReference type="NCBIfam" id="NF041022">
    <property type="entry name" value="rodlin_AB"/>
    <property type="match status" value="1"/>
</dbReference>
<dbReference type="Pfam" id="PF25848">
    <property type="entry name" value="Rodlin"/>
    <property type="match status" value="1"/>
</dbReference>
<proteinExistence type="predicted"/>
<feature type="chain" id="PRO_5009196367" evidence="1">
    <location>
        <begin position="29"/>
        <end position="136"/>
    </location>
</feature>